<dbReference type="eggNOG" id="COG2207">
    <property type="taxonomic scope" value="Bacteria"/>
</dbReference>
<gene>
    <name evidence="5" type="ordered locus">LCRIS_01608</name>
</gene>
<dbReference type="PANTHER" id="PTHR43280">
    <property type="entry name" value="ARAC-FAMILY TRANSCRIPTIONAL REGULATOR"/>
    <property type="match status" value="1"/>
</dbReference>
<keyword evidence="1" id="KW-0805">Transcription regulation</keyword>
<dbReference type="InterPro" id="IPR018062">
    <property type="entry name" value="HTH_AraC-typ_CS"/>
</dbReference>
<keyword evidence="3" id="KW-0804">Transcription</keyword>
<dbReference type="SMART" id="SM00342">
    <property type="entry name" value="HTH_ARAC"/>
    <property type="match status" value="1"/>
</dbReference>
<dbReference type="Proteomes" id="UP000002371">
    <property type="component" value="Chromosome"/>
</dbReference>
<accession>D5GZ46</accession>
<dbReference type="GO" id="GO:0043565">
    <property type="term" value="F:sequence-specific DNA binding"/>
    <property type="evidence" value="ECO:0007669"/>
    <property type="project" value="InterPro"/>
</dbReference>
<evidence type="ECO:0000256" key="1">
    <source>
        <dbReference type="ARBA" id="ARBA00023015"/>
    </source>
</evidence>
<evidence type="ECO:0000259" key="4">
    <source>
        <dbReference type="PROSITE" id="PS01124"/>
    </source>
</evidence>
<dbReference type="PROSITE" id="PS01124">
    <property type="entry name" value="HTH_ARAC_FAMILY_2"/>
    <property type="match status" value="1"/>
</dbReference>
<dbReference type="SUPFAM" id="SSF46689">
    <property type="entry name" value="Homeodomain-like"/>
    <property type="match status" value="2"/>
</dbReference>
<feature type="domain" description="HTH araC/xylS-type" evidence="4">
    <location>
        <begin position="263"/>
        <end position="361"/>
    </location>
</feature>
<protein>
    <submittedName>
        <fullName evidence="5">AraC-type DNA-binding domain-containing proteins</fullName>
    </submittedName>
</protein>
<dbReference type="GO" id="GO:0003700">
    <property type="term" value="F:DNA-binding transcription factor activity"/>
    <property type="evidence" value="ECO:0007669"/>
    <property type="project" value="InterPro"/>
</dbReference>
<dbReference type="PROSITE" id="PS00041">
    <property type="entry name" value="HTH_ARAC_FAMILY_1"/>
    <property type="match status" value="1"/>
</dbReference>
<dbReference type="InterPro" id="IPR018060">
    <property type="entry name" value="HTH_AraC"/>
</dbReference>
<evidence type="ECO:0000256" key="3">
    <source>
        <dbReference type="ARBA" id="ARBA00023163"/>
    </source>
</evidence>
<proteinExistence type="predicted"/>
<dbReference type="KEGG" id="lcr:LCRIS_01608"/>
<dbReference type="HOGENOM" id="CLU_062201_0_0_9"/>
<dbReference type="PANTHER" id="PTHR43280:SF2">
    <property type="entry name" value="HTH-TYPE TRANSCRIPTIONAL REGULATOR EXSA"/>
    <property type="match status" value="1"/>
</dbReference>
<evidence type="ECO:0000313" key="5">
    <source>
        <dbReference type="EMBL" id="CBL51055.1"/>
    </source>
</evidence>
<organism evidence="5 6">
    <name type="scientific">Lactobacillus crispatus (strain ST1)</name>
    <dbReference type="NCBI Taxonomy" id="748671"/>
    <lineage>
        <taxon>Bacteria</taxon>
        <taxon>Bacillati</taxon>
        <taxon>Bacillota</taxon>
        <taxon>Bacilli</taxon>
        <taxon>Lactobacillales</taxon>
        <taxon>Lactobacillaceae</taxon>
        <taxon>Lactobacillus</taxon>
    </lineage>
</organism>
<dbReference type="InterPro" id="IPR009057">
    <property type="entry name" value="Homeodomain-like_sf"/>
</dbReference>
<name>D5GZ46_LACCS</name>
<dbReference type="AlphaFoldDB" id="D5GZ46"/>
<evidence type="ECO:0000313" key="6">
    <source>
        <dbReference type="Proteomes" id="UP000002371"/>
    </source>
</evidence>
<dbReference type="Pfam" id="PF12833">
    <property type="entry name" value="HTH_18"/>
    <property type="match status" value="1"/>
</dbReference>
<dbReference type="Gene3D" id="1.10.10.60">
    <property type="entry name" value="Homeodomain-like"/>
    <property type="match status" value="2"/>
</dbReference>
<dbReference type="RefSeq" id="WP_013086759.1">
    <property type="nucleotide sequence ID" value="NC_014106.1"/>
</dbReference>
<reference key="2">
    <citation type="submission" date="2010-03" db="EMBL/GenBank/DDBJ databases">
        <title>Genome Sequence of Lactobacillus crispatus ST1.</title>
        <authorList>
            <person name="Ojala T."/>
            <person name="Kuparinen V."/>
            <person name="Koskinen J.P."/>
            <person name="Alatalo E."/>
            <person name="Holm L."/>
            <person name="Auvinen P."/>
            <person name="Edelman S."/>
            <person name="Westerlund-Wikstroem B."/>
            <person name="Korhonen T.K."/>
            <person name="Paulin L."/>
            <person name="Kankainen M."/>
        </authorList>
    </citation>
    <scope>NUCLEOTIDE SEQUENCE</scope>
    <source>
        <strain>ST1</strain>
    </source>
</reference>
<reference evidence="5 6" key="1">
    <citation type="journal article" date="2010" name="J. Bacteriol.">
        <title>Genome sequence of Lactobacillus crispatus ST1.</title>
        <authorList>
            <person name="Ojala T."/>
            <person name="Kuparinen V."/>
            <person name="Koskinen J.P."/>
            <person name="Alatalo E."/>
            <person name="Holm L."/>
            <person name="Auvinen P."/>
            <person name="Edelman S."/>
            <person name="Westerlund-Wikstrom B."/>
            <person name="Korhonen T.K."/>
            <person name="Paulin L."/>
            <person name="Kankainen M."/>
        </authorList>
    </citation>
    <scope>NUCLEOTIDE SEQUENCE [LARGE SCALE GENOMIC DNA]</scope>
    <source>
        <strain evidence="5 6">ST1</strain>
    </source>
</reference>
<evidence type="ECO:0000256" key="2">
    <source>
        <dbReference type="ARBA" id="ARBA00023125"/>
    </source>
</evidence>
<dbReference type="PATRIC" id="fig|748671.3.peg.1583"/>
<dbReference type="EMBL" id="FN692037">
    <property type="protein sequence ID" value="CBL51055.1"/>
    <property type="molecule type" value="Genomic_DNA"/>
</dbReference>
<keyword evidence="2 5" id="KW-0238">DNA-binding</keyword>
<sequence>MNNDLQKILQLFHNATNLNLYIFDQKYKLVKQITTPLAPHFSEQILQQIKKSKDDINLFLITNHSSLGIIKYQKLKIVGWNTNFTISGKNNLSRKAPLLGYKQFSSLIKLLYFTLFNSWPKLPSPQKLILTGANISINDNSHPTYEGYLAERELMSAIAKGNLDLFNQRFRSFIMHGNFGSFSQNKLRNAKDLAISATTLYTRAAVYGGLPVTEAYELSDQIIKQIEQDKTILNYYEYSRAIGEIFINHVYRTKRTNLTSVVYQAQEYIAANFSKINNVNEIAKHLKISTSYLQHLFKKETDKSLIQYINEEKINQAKHKLIFSNKTIEEIAYELGYSNQSQLSTNFKKTTGTTPIAFRKQYK</sequence>